<protein>
    <submittedName>
        <fullName evidence="2">Uncharacterized protein</fullName>
    </submittedName>
</protein>
<comment type="caution">
    <text evidence="2">The sequence shown here is derived from an EMBL/GenBank/DDBJ whole genome shotgun (WGS) entry which is preliminary data.</text>
</comment>
<evidence type="ECO:0000256" key="1">
    <source>
        <dbReference type="SAM" id="MobiDB-lite"/>
    </source>
</evidence>
<dbReference type="AlphaFoldDB" id="A0A7J6BHV3"/>
<accession>A0A7J6BHV3</accession>
<dbReference type="Proteomes" id="UP000579812">
    <property type="component" value="Unassembled WGS sequence"/>
</dbReference>
<feature type="region of interest" description="Disordered" evidence="1">
    <location>
        <begin position="1"/>
        <end position="48"/>
    </location>
</feature>
<dbReference type="EMBL" id="JAAMOB010000335">
    <property type="protein sequence ID" value="KAF4094476.1"/>
    <property type="molecule type" value="Genomic_DNA"/>
</dbReference>
<name>A0A7J6BHV3_9TELE</name>
<proteinExistence type="predicted"/>
<organism evidence="2 3">
    <name type="scientific">Onychostoma macrolepis</name>
    <dbReference type="NCBI Taxonomy" id="369639"/>
    <lineage>
        <taxon>Eukaryota</taxon>
        <taxon>Metazoa</taxon>
        <taxon>Chordata</taxon>
        <taxon>Craniata</taxon>
        <taxon>Vertebrata</taxon>
        <taxon>Euteleostomi</taxon>
        <taxon>Actinopterygii</taxon>
        <taxon>Neopterygii</taxon>
        <taxon>Teleostei</taxon>
        <taxon>Ostariophysi</taxon>
        <taxon>Cypriniformes</taxon>
        <taxon>Cyprinidae</taxon>
        <taxon>Acrossocheilinae</taxon>
        <taxon>Onychostoma</taxon>
    </lineage>
</organism>
<gene>
    <name evidence="2" type="ORF">G5714_024661</name>
</gene>
<evidence type="ECO:0000313" key="2">
    <source>
        <dbReference type="EMBL" id="KAF4094476.1"/>
    </source>
</evidence>
<keyword evidence="3" id="KW-1185">Reference proteome</keyword>
<evidence type="ECO:0000313" key="3">
    <source>
        <dbReference type="Proteomes" id="UP000579812"/>
    </source>
</evidence>
<feature type="region of interest" description="Disordered" evidence="1">
    <location>
        <begin position="109"/>
        <end position="140"/>
    </location>
</feature>
<sequence length="140" mass="14667">MALWPAGRKAESGHAHQAAVSHRDLKGRAVAPSPPEVSHRDLKRGAVAPSRLRRKCGIAPNSQAACRESQVPYVIGILGSSRRQLPVRATISLSTILINGDPTPIKGFGIANPIRGANLPPSLPPSPPPNPSLPPSPSSH</sequence>
<feature type="compositionally biased region" description="Pro residues" evidence="1">
    <location>
        <begin position="121"/>
        <end position="140"/>
    </location>
</feature>
<reference evidence="2 3" key="1">
    <citation type="submission" date="2020-04" db="EMBL/GenBank/DDBJ databases">
        <title>Chromosome-level genome assembly of a cyprinid fish Onychostoma macrolepis by integration of Nanopore Sequencing, Bionano and Hi-C technology.</title>
        <authorList>
            <person name="Wang D."/>
        </authorList>
    </citation>
    <scope>NUCLEOTIDE SEQUENCE [LARGE SCALE GENOMIC DNA]</scope>
    <source>
        <strain evidence="2">SWU-2019</strain>
        <tissue evidence="2">Muscle</tissue>
    </source>
</reference>